<dbReference type="EMBL" id="CP010705">
    <property type="protein sequence ID" value="AUQ95051.1"/>
    <property type="molecule type" value="Genomic_DNA"/>
</dbReference>
<dbReference type="Proteomes" id="UP000236447">
    <property type="component" value="Chromosome"/>
</dbReference>
<organism evidence="2 3">
    <name type="scientific">Phaeobacter inhibens</name>
    <dbReference type="NCBI Taxonomy" id="221822"/>
    <lineage>
        <taxon>Bacteria</taxon>
        <taxon>Pseudomonadati</taxon>
        <taxon>Pseudomonadota</taxon>
        <taxon>Alphaproteobacteria</taxon>
        <taxon>Rhodobacterales</taxon>
        <taxon>Roseobacteraceae</taxon>
        <taxon>Phaeobacter</taxon>
    </lineage>
</organism>
<name>A0A2I7JXH3_9RHOB</name>
<accession>A0A2I7JXH3</accession>
<reference evidence="1 4" key="3">
    <citation type="journal article" date="2017" name="Int. J. Syst. Evol. Microbiol.">
        <title>Adaptation of Surface-Associated Bacteria to the Open Ocean: A Genomically Distinct Subpopulation of Phaeobacter gallaeciensis Colonizes Pacific Mesozooplankton.</title>
        <authorList>
            <person name="Freese H.M."/>
            <person name="Methner A."/>
            <person name="Overmann J."/>
        </authorList>
    </citation>
    <scope>NUCLEOTIDE SEQUENCE [LARGE SCALE GENOMIC DNA]</scope>
    <source>
        <strain evidence="1 4">P66</strain>
    </source>
</reference>
<gene>
    <name evidence="1" type="ORF">PhaeoP66_02279</name>
    <name evidence="2" type="ORF">PhaeoP88_01128</name>
</gene>
<evidence type="ECO:0000313" key="2">
    <source>
        <dbReference type="EMBL" id="AUQ98512.1"/>
    </source>
</evidence>
<dbReference type="AlphaFoldDB" id="A0A2I7JXH3"/>
<dbReference type="EMBL" id="CP010725">
    <property type="protein sequence ID" value="AUQ98512.1"/>
    <property type="molecule type" value="Genomic_DNA"/>
</dbReference>
<reference evidence="2 3" key="1">
    <citation type="journal article" date="2017" name="Front. Microbiol.">
        <title>Phaeobacter piscinae sp. nov., a species of the Roseobacter group and potential aquaculture probiont.</title>
        <authorList>
            <person name="Sonnenschein E.C."/>
            <person name="Phippen C.B.W."/>
            <person name="Nielsen K.F."/>
            <person name="Mateiu R.V."/>
            <person name="Melchiorsen J."/>
            <person name="Gram L."/>
            <person name="Overmann J."/>
            <person name="Freese H.M."/>
        </authorList>
    </citation>
    <scope>NUCLEOTIDE SEQUENCE [LARGE SCALE GENOMIC DNA]</scope>
    <source>
        <strain evidence="2 3">P88</strain>
    </source>
</reference>
<proteinExistence type="predicted"/>
<evidence type="ECO:0000313" key="4">
    <source>
        <dbReference type="Proteomes" id="UP000236536"/>
    </source>
</evidence>
<sequence length="32" mass="3471">MSGGKRLPVGRSLVRKPLRITLRDAAQLRAGP</sequence>
<evidence type="ECO:0000313" key="1">
    <source>
        <dbReference type="EMBL" id="AUQ95051.1"/>
    </source>
</evidence>
<protein>
    <submittedName>
        <fullName evidence="2">Uncharacterized protein</fullName>
    </submittedName>
</protein>
<evidence type="ECO:0000313" key="3">
    <source>
        <dbReference type="Proteomes" id="UP000236447"/>
    </source>
</evidence>
<reference evidence="3 4" key="2">
    <citation type="journal article" date="2017" name="Genome Biol. Evol.">
        <title>Trajectories and Drivers of Genome Evolution in Surface-Associated Marine Phaeobacter.</title>
        <authorList>
            <person name="Freese H.M."/>
            <person name="Sikorski J."/>
            <person name="Bunk B."/>
            <person name="Scheuner C."/>
            <person name="Meier-Kolthoff J.P."/>
            <person name="Sproer C."/>
            <person name="Gram L."/>
            <person name="Overmann J."/>
        </authorList>
    </citation>
    <scope>NUCLEOTIDE SEQUENCE [LARGE SCALE GENOMIC DNA]</scope>
    <source>
        <strain evidence="1 4">P66</strain>
        <strain evidence="2 3">P88</strain>
    </source>
</reference>
<keyword evidence="4" id="KW-1185">Reference proteome</keyword>
<dbReference type="Proteomes" id="UP000236536">
    <property type="component" value="Chromosome"/>
</dbReference>